<accession>A0A1G8GFV5</accession>
<organism evidence="1 2">
    <name type="scientific">Vibrio xiamenensis</name>
    <dbReference type="NCBI Taxonomy" id="861298"/>
    <lineage>
        <taxon>Bacteria</taxon>
        <taxon>Pseudomonadati</taxon>
        <taxon>Pseudomonadota</taxon>
        <taxon>Gammaproteobacteria</taxon>
        <taxon>Vibrionales</taxon>
        <taxon>Vibrionaceae</taxon>
        <taxon>Vibrio</taxon>
    </lineage>
</organism>
<keyword evidence="2" id="KW-1185">Reference proteome</keyword>
<evidence type="ECO:0000313" key="2">
    <source>
        <dbReference type="Proteomes" id="UP000198854"/>
    </source>
</evidence>
<sequence length="375" mass="43585">MSEYHERQYRLAREREIAARRVRQTTQEYADRYEAILSDVLAQGLEEFVQSDYTRLRNQLNNLQRELHNDPFRAREISMSIGQAIHALPRNARSIRKEVEHAEHQAYVAALKEKEEKERQHKSHLLNVWQQELLNWNDKLSRNAVLRELNELYATLFSNERSVSEDDIKTALGNLKIEAEQRAHRRREQINKQSQKEASAELAQVISKDIVKNLSQEKALGLTEQLELVRRKTNDEPEKSQELLNEISKQMDTAIEEEAVRREMVKAVYKSLQEAGFHVQKPKLVKGKGKDEVLIAASRPAGNRALFQIELDGQCTYKFDNYKGQTCQKDIQQVLPKLTDIYGVDLSEARVLWSNPDDEDAVMKPIPSQTQRMNK</sequence>
<evidence type="ECO:0000313" key="1">
    <source>
        <dbReference type="EMBL" id="SDH93231.1"/>
    </source>
</evidence>
<proteinExistence type="predicted"/>
<dbReference type="OrthoDB" id="9153870at2"/>
<protein>
    <submittedName>
        <fullName evidence="1">Uncharacterized protein</fullName>
    </submittedName>
</protein>
<reference evidence="1 2" key="1">
    <citation type="submission" date="2016-10" db="EMBL/GenBank/DDBJ databases">
        <authorList>
            <person name="de Groot N.N."/>
        </authorList>
    </citation>
    <scope>NUCLEOTIDE SEQUENCE [LARGE SCALE GENOMIC DNA]</scope>
    <source>
        <strain evidence="1 2">CGMCC 1.10228</strain>
    </source>
</reference>
<dbReference type="EMBL" id="FNDD01000037">
    <property type="protein sequence ID" value="SDH93231.1"/>
    <property type="molecule type" value="Genomic_DNA"/>
</dbReference>
<dbReference type="Proteomes" id="UP000198854">
    <property type="component" value="Unassembled WGS sequence"/>
</dbReference>
<dbReference type="AlphaFoldDB" id="A0A1G8GFV5"/>
<name>A0A1G8GFV5_9VIBR</name>
<dbReference type="STRING" id="861298.SAMN04488136_1373"/>
<gene>
    <name evidence="1" type="ORF">SAMN04488136_1373</name>
</gene>
<dbReference type="RefSeq" id="WP_093279026.1">
    <property type="nucleotide sequence ID" value="NZ_FNDD01000037.1"/>
</dbReference>